<dbReference type="AlphaFoldDB" id="A0A8J2PAV7"/>
<organism evidence="1 2">
    <name type="scientific">Allacma fusca</name>
    <dbReference type="NCBI Taxonomy" id="39272"/>
    <lineage>
        <taxon>Eukaryota</taxon>
        <taxon>Metazoa</taxon>
        <taxon>Ecdysozoa</taxon>
        <taxon>Arthropoda</taxon>
        <taxon>Hexapoda</taxon>
        <taxon>Collembola</taxon>
        <taxon>Symphypleona</taxon>
        <taxon>Sminthuridae</taxon>
        <taxon>Allacma</taxon>
    </lineage>
</organism>
<comment type="caution">
    <text evidence="1">The sequence shown here is derived from an EMBL/GenBank/DDBJ whole genome shotgun (WGS) entry which is preliminary data.</text>
</comment>
<accession>A0A8J2PAV7</accession>
<dbReference type="Proteomes" id="UP000708208">
    <property type="component" value="Unassembled WGS sequence"/>
</dbReference>
<evidence type="ECO:0000313" key="2">
    <source>
        <dbReference type="Proteomes" id="UP000708208"/>
    </source>
</evidence>
<reference evidence="1" key="1">
    <citation type="submission" date="2021-06" db="EMBL/GenBank/DDBJ databases">
        <authorList>
            <person name="Hodson N. C."/>
            <person name="Mongue J. A."/>
            <person name="Jaron S. K."/>
        </authorList>
    </citation>
    <scope>NUCLEOTIDE SEQUENCE</scope>
</reference>
<protein>
    <submittedName>
        <fullName evidence="1">Uncharacterized protein</fullName>
    </submittedName>
</protein>
<dbReference type="EMBL" id="CAJVCH010187851">
    <property type="protein sequence ID" value="CAG7730011.1"/>
    <property type="molecule type" value="Genomic_DNA"/>
</dbReference>
<proteinExistence type="predicted"/>
<evidence type="ECO:0000313" key="1">
    <source>
        <dbReference type="EMBL" id="CAG7730011.1"/>
    </source>
</evidence>
<keyword evidence="2" id="KW-1185">Reference proteome</keyword>
<name>A0A8J2PAV7_9HEXA</name>
<gene>
    <name evidence="1" type="ORF">AFUS01_LOCUS18689</name>
</gene>
<sequence length="176" mass="20312">MSWNRPEFTNLSFVFNSEWNYIISNIDFTVSSSIKDPLESWRNSRNDIEWTTVPDCLQGEVQYISSENYMATICTLLLALLLYKNTRKTTFVGMLATRIKTMEGYSIITRSNGEYIADAGKQKRQRQQSAQEAMQLREPLHFGDAELRLHEAPRPTHLVTKKAKSKKIQSNSWVAV</sequence>